<feature type="domain" description="DUF58" evidence="2">
    <location>
        <begin position="209"/>
        <end position="313"/>
    </location>
</feature>
<evidence type="ECO:0000313" key="4">
    <source>
        <dbReference type="Proteomes" id="UP000681526"/>
    </source>
</evidence>
<dbReference type="EMBL" id="CAJRAY010000074">
    <property type="protein sequence ID" value="CAG5090371.1"/>
    <property type="molecule type" value="Genomic_DNA"/>
</dbReference>
<keyword evidence="4" id="KW-1185">Reference proteome</keyword>
<organism evidence="3 4">
    <name type="scientific">Thermobacillus xylanilyticus</name>
    <dbReference type="NCBI Taxonomy" id="76633"/>
    <lineage>
        <taxon>Bacteria</taxon>
        <taxon>Bacillati</taxon>
        <taxon>Bacillota</taxon>
        <taxon>Bacilli</taxon>
        <taxon>Bacillales</taxon>
        <taxon>Paenibacillaceae</taxon>
        <taxon>Thermobacillus</taxon>
    </lineage>
</organism>
<proteinExistence type="predicted"/>
<keyword evidence="1" id="KW-1133">Transmembrane helix</keyword>
<dbReference type="PANTHER" id="PTHR34351:SF2">
    <property type="entry name" value="DUF58 DOMAIN-CONTAINING PROTEIN"/>
    <property type="match status" value="1"/>
</dbReference>
<evidence type="ECO:0000313" key="3">
    <source>
        <dbReference type="EMBL" id="CAG5090371.1"/>
    </source>
</evidence>
<name>A0ABM8V6C2_THEXY</name>
<reference evidence="3 4" key="1">
    <citation type="submission" date="2021-04" db="EMBL/GenBank/DDBJ databases">
        <authorList>
            <person name="Rakotoarivonina H."/>
        </authorList>
    </citation>
    <scope>NUCLEOTIDE SEQUENCE [LARGE SCALE GENOMIC DNA]</scope>
    <source>
        <strain evidence="3 4">XE</strain>
    </source>
</reference>
<keyword evidence="1" id="KW-0472">Membrane</keyword>
<evidence type="ECO:0000259" key="2">
    <source>
        <dbReference type="Pfam" id="PF01882"/>
    </source>
</evidence>
<comment type="caution">
    <text evidence="3">The sequence shown here is derived from an EMBL/GenBank/DDBJ whole genome shotgun (WGS) entry which is preliminary data.</text>
</comment>
<protein>
    <recommendedName>
        <fullName evidence="2">DUF58 domain-containing protein</fullName>
    </recommendedName>
</protein>
<sequence length="410" mass="45783">MATARAISLRWRLTGAVYLCCTLYLLFQGGKTALMLFVILNVLLLYLALGRLSGIGRVKGERRLGGNAGPHTPVLSAGSKLEVELDIRIPGFWPVPYVLVQDTLERTGGQPMMFEVSFIPDFRRTGSVHYSTPPLQRGWYTFRKTECVTRDIFGLFEHRGSIDSVQRFTVLPQTVPIRQWNRVERGLKGPYAYAVSNRFSKETTQINGVREYIYGDRLSRIHWNATAKTGEWKSKEFDRESVPRTVIVLDRCGTAYVNADHFELAVSIAASLVEYGIRRETAMGIVSSGATADGFLPRSTAEQRQLILNHLVGVQADGTAGLYRSLRQSPLLIPRGSFVVLVTPHSGEEVVRTMEWLDRSGNTPCLIHLPGERSRAETSGWQRMLTARGWPVYNVRTLAELPAALEGGGR</sequence>
<feature type="transmembrane region" description="Helical" evidence="1">
    <location>
        <begin position="9"/>
        <end position="27"/>
    </location>
</feature>
<dbReference type="RefSeq" id="WP_213485142.1">
    <property type="nucleotide sequence ID" value="NZ_CAJRAY010000074.1"/>
</dbReference>
<dbReference type="InterPro" id="IPR002881">
    <property type="entry name" value="DUF58"/>
</dbReference>
<dbReference type="Proteomes" id="UP000681526">
    <property type="component" value="Unassembled WGS sequence"/>
</dbReference>
<dbReference type="Pfam" id="PF01882">
    <property type="entry name" value="DUF58"/>
    <property type="match status" value="1"/>
</dbReference>
<keyword evidence="1" id="KW-0812">Transmembrane</keyword>
<gene>
    <name evidence="3" type="primary">txxe 1969</name>
    <name evidence="3" type="ORF">TXXE_14035</name>
</gene>
<evidence type="ECO:0000256" key="1">
    <source>
        <dbReference type="SAM" id="Phobius"/>
    </source>
</evidence>
<dbReference type="PANTHER" id="PTHR34351">
    <property type="entry name" value="SLR1927 PROTEIN-RELATED"/>
    <property type="match status" value="1"/>
</dbReference>
<accession>A0ABM8V6C2</accession>
<feature type="transmembrane region" description="Helical" evidence="1">
    <location>
        <begin position="33"/>
        <end position="53"/>
    </location>
</feature>